<dbReference type="EMBL" id="JBHUOR010000095">
    <property type="protein sequence ID" value="MFD2869056.1"/>
    <property type="molecule type" value="Genomic_DNA"/>
</dbReference>
<comment type="caution">
    <text evidence="3">The sequence shown here is derived from an EMBL/GenBank/DDBJ whole genome shotgun (WGS) entry which is preliminary data.</text>
</comment>
<organism evidence="3 4">
    <name type="scientific">Kurthia populi</name>
    <dbReference type="NCBI Taxonomy" id="1562132"/>
    <lineage>
        <taxon>Bacteria</taxon>
        <taxon>Bacillati</taxon>
        <taxon>Bacillota</taxon>
        <taxon>Bacilli</taxon>
        <taxon>Bacillales</taxon>
        <taxon>Caryophanaceae</taxon>
        <taxon>Kurthia</taxon>
    </lineage>
</organism>
<accession>A0ABW5Y2Q1</accession>
<protein>
    <submittedName>
        <fullName evidence="3">Terminase large subunit</fullName>
    </submittedName>
</protein>
<dbReference type="Pfam" id="PF20441">
    <property type="entry name" value="TerL_nuclease"/>
    <property type="match status" value="1"/>
</dbReference>
<dbReference type="InterPro" id="IPR046462">
    <property type="entry name" value="TerL_nuclease"/>
</dbReference>
<feature type="domain" description="Terminase large subunit-like endonuclease" evidence="2">
    <location>
        <begin position="260"/>
        <end position="548"/>
    </location>
</feature>
<evidence type="ECO:0000313" key="4">
    <source>
        <dbReference type="Proteomes" id="UP001597568"/>
    </source>
</evidence>
<dbReference type="InterPro" id="IPR005021">
    <property type="entry name" value="Terminase_largesu-like"/>
</dbReference>
<dbReference type="InterPro" id="IPR046461">
    <property type="entry name" value="TerL_ATPase"/>
</dbReference>
<dbReference type="RefSeq" id="WP_380147890.1">
    <property type="nucleotide sequence ID" value="NZ_JBHUOR010000095.1"/>
</dbReference>
<reference evidence="4" key="1">
    <citation type="journal article" date="2019" name="Int. J. Syst. Evol. Microbiol.">
        <title>The Global Catalogue of Microorganisms (GCM) 10K type strain sequencing project: providing services to taxonomists for standard genome sequencing and annotation.</title>
        <authorList>
            <consortium name="The Broad Institute Genomics Platform"/>
            <consortium name="The Broad Institute Genome Sequencing Center for Infectious Disease"/>
            <person name="Wu L."/>
            <person name="Ma J."/>
        </authorList>
    </citation>
    <scope>NUCLEOTIDE SEQUENCE [LARGE SCALE GENOMIC DNA]</scope>
    <source>
        <strain evidence="4">KCTC 33522</strain>
    </source>
</reference>
<proteinExistence type="predicted"/>
<dbReference type="Proteomes" id="UP001597568">
    <property type="component" value="Unassembled WGS sequence"/>
</dbReference>
<gene>
    <name evidence="3" type="ORF">ACFSY7_11185</name>
</gene>
<dbReference type="Gene3D" id="3.40.50.300">
    <property type="entry name" value="P-loop containing nucleotide triphosphate hydrolases"/>
    <property type="match status" value="1"/>
</dbReference>
<evidence type="ECO:0000313" key="3">
    <source>
        <dbReference type="EMBL" id="MFD2869056.1"/>
    </source>
</evidence>
<name>A0ABW5Y2Q1_9BACL</name>
<dbReference type="InterPro" id="IPR027417">
    <property type="entry name" value="P-loop_NTPase"/>
</dbReference>
<dbReference type="Pfam" id="PF03354">
    <property type="entry name" value="TerL_ATPase"/>
    <property type="match status" value="1"/>
</dbReference>
<sequence length="570" mass="64325">MTNYAKEYCDAVLAGDIIACEKVKLAAKRFLKGLEYEKDDSYPYYFDEAAATKAIKFIELIPSTDGSKINALMFQKWIISELYGWKEKATGNRRYKQAFISTARKQGKTWLASSIGALSLIAETKPAEGRQVLFVANAIKQARLGYNMLSNSLSKVCRISEFMKKQLIIGKQQITHKPSNSFAMALSSDLSTLDGYSGTTVIVDEYALARSRDVLNTLKSGQKAEPNALLAVVSTAGYDLNVPMYQDYQFYSDVLHGKATAESTFIAIYELDDKEEATPECSDQWIKACPIFEHEDIKETMLPAIKEDVITAQQQGTLTAVLTKSFNMWTQASESSYIAADDWEQAEVEAIDIKGKQIFLGIDLSKTDDLTSVSWLIPTDDQQLYCDSHSWIGTKYGLANKIKSDGVNYIELERKGECSITKLDSGIIDYEDIFNWVMRFIEDNELQVVAVCYDKWNSNTLITKFEKANLPLVEVRQGTYTLNTPTRTFRERLYNGEIVHVANTLLAHAVNNAILKEDNNGVMISKKRNANKIDPIAALINAYTEAMFHFEEAEEMKRRNEIYSDENFSF</sequence>
<dbReference type="PANTHER" id="PTHR41287">
    <property type="match status" value="1"/>
</dbReference>
<keyword evidence="4" id="KW-1185">Reference proteome</keyword>
<dbReference type="PANTHER" id="PTHR41287:SF1">
    <property type="entry name" value="PROTEIN YMFN"/>
    <property type="match status" value="1"/>
</dbReference>
<feature type="domain" description="Terminase large subunit-like ATPase" evidence="1">
    <location>
        <begin position="74"/>
        <end position="250"/>
    </location>
</feature>
<evidence type="ECO:0000259" key="1">
    <source>
        <dbReference type="Pfam" id="PF03354"/>
    </source>
</evidence>
<evidence type="ECO:0000259" key="2">
    <source>
        <dbReference type="Pfam" id="PF20441"/>
    </source>
</evidence>